<evidence type="ECO:0000256" key="5">
    <source>
        <dbReference type="SAM" id="SignalP"/>
    </source>
</evidence>
<dbReference type="InterPro" id="IPR000914">
    <property type="entry name" value="SBP_5_dom"/>
</dbReference>
<feature type="domain" description="Solute-binding protein family 5" evidence="6">
    <location>
        <begin position="98"/>
        <end position="494"/>
    </location>
</feature>
<feature type="signal peptide" evidence="5">
    <location>
        <begin position="1"/>
        <end position="22"/>
    </location>
</feature>
<dbReference type="Proteomes" id="UP001057702">
    <property type="component" value="Unassembled WGS sequence"/>
</dbReference>
<evidence type="ECO:0000313" key="7">
    <source>
        <dbReference type="EMBL" id="MCQ4082322.1"/>
    </source>
</evidence>
<comment type="similarity">
    <text evidence="2">Belongs to the bacterial solute-binding protein 5 family.</text>
</comment>
<keyword evidence="8" id="KW-1185">Reference proteome</keyword>
<dbReference type="PIRSF" id="PIRSF002741">
    <property type="entry name" value="MppA"/>
    <property type="match status" value="1"/>
</dbReference>
<evidence type="ECO:0000256" key="2">
    <source>
        <dbReference type="ARBA" id="ARBA00005695"/>
    </source>
</evidence>
<proteinExistence type="inferred from homology"/>
<dbReference type="Gene3D" id="3.40.190.10">
    <property type="entry name" value="Periplasmic binding protein-like II"/>
    <property type="match status" value="1"/>
</dbReference>
<evidence type="ECO:0000259" key="6">
    <source>
        <dbReference type="Pfam" id="PF00496"/>
    </source>
</evidence>
<dbReference type="InterPro" id="IPR039424">
    <property type="entry name" value="SBP_5"/>
</dbReference>
<dbReference type="SUPFAM" id="SSF53850">
    <property type="entry name" value="Periplasmic binding protein-like II"/>
    <property type="match status" value="1"/>
</dbReference>
<comment type="subcellular location">
    <subcellularLocation>
        <location evidence="1">Cell envelope</location>
    </subcellularLocation>
</comment>
<dbReference type="PANTHER" id="PTHR30290:SF10">
    <property type="entry name" value="PERIPLASMIC OLIGOPEPTIDE-BINDING PROTEIN-RELATED"/>
    <property type="match status" value="1"/>
</dbReference>
<evidence type="ECO:0000256" key="3">
    <source>
        <dbReference type="ARBA" id="ARBA00022448"/>
    </source>
</evidence>
<feature type="chain" id="PRO_5045720562" evidence="5">
    <location>
        <begin position="23"/>
        <end position="610"/>
    </location>
</feature>
<keyword evidence="3" id="KW-0813">Transport</keyword>
<sequence length="610" mass="64801">MGITRRLAVAAVTMTLAVAAAACTGSSGTIGGNSNATAPKGPVQRGGTVTVAEVAASPDFIFPLSPATNQDGFNVNLTQGLWPFLVYSGNGAQSAVNPQESLFTSITYGDGDKQVTIDLKHGNWSDGQPITSRDFTFVYNLLKANASNWSGYIAGLFPDDVAKVSTPDDHTVVLDLTRSYNPDFYTDDVLSTIPLLPQHAWDKTSTNAAVGTYDETTSGAKAVYAFLQKQGGDMSTFATNPLWKVVDGPWTLSAFQSNGYYSYVPNKHYSGPDKPIVSKVVETPFTTDAAELNALRSGDSLDVGTLPLNDIKQAGALEASGYSIASVPIPGVAMIIPNLYNTQVGPVLRQLYIRQALEYLINRPQIVSKVFSGYADPGNGPVPLQAGGQWVSPLEKSGGPYPYSPSKATVLLQAHGWKVVPGGTSTCRRPGTGPSECGDGITAGEPLTFQLAYSSGTTATDEQNAAIQSSEAQAGITINLKSEPFNTLIGTVGSCSASTHPASSCGWQLVDFGYDPYPLYPAGDGFFNTGGYNNSGGYSDPQTDKLINATEYGTGTSAFFAYEDYAARQLPWLWLPNQASILVYRKNLQGITPLNPFSGGLNPEVWYYTR</sequence>
<dbReference type="PANTHER" id="PTHR30290">
    <property type="entry name" value="PERIPLASMIC BINDING COMPONENT OF ABC TRANSPORTER"/>
    <property type="match status" value="1"/>
</dbReference>
<dbReference type="CDD" id="cd08513">
    <property type="entry name" value="PBP2_thermophilic_Hb8_like"/>
    <property type="match status" value="1"/>
</dbReference>
<dbReference type="Gene3D" id="3.10.105.10">
    <property type="entry name" value="Dipeptide-binding Protein, Domain 3"/>
    <property type="match status" value="1"/>
</dbReference>
<gene>
    <name evidence="7" type="ORF">NGB36_17375</name>
</gene>
<comment type="caution">
    <text evidence="7">The sequence shown here is derived from an EMBL/GenBank/DDBJ whole genome shotgun (WGS) entry which is preliminary data.</text>
</comment>
<protein>
    <submittedName>
        <fullName evidence="7">Peptide ABC transporter substrate-binding protein</fullName>
    </submittedName>
</protein>
<name>A0ABT1PXC3_9ACTN</name>
<dbReference type="Pfam" id="PF00496">
    <property type="entry name" value="SBP_bac_5"/>
    <property type="match status" value="1"/>
</dbReference>
<evidence type="ECO:0000256" key="1">
    <source>
        <dbReference type="ARBA" id="ARBA00004196"/>
    </source>
</evidence>
<dbReference type="PROSITE" id="PS51257">
    <property type="entry name" value="PROKAR_LIPOPROTEIN"/>
    <property type="match status" value="1"/>
</dbReference>
<reference evidence="7" key="1">
    <citation type="submission" date="2022-06" db="EMBL/GenBank/DDBJ databases">
        <title>Draft genome sequence of Streptomyces sp. RB6PN25 isolated from peat swamp forest in Thailand.</title>
        <authorList>
            <person name="Duangmal K."/>
            <person name="Klaysubun C."/>
        </authorList>
    </citation>
    <scope>NUCLEOTIDE SEQUENCE</scope>
    <source>
        <strain evidence="7">RB6PN25</strain>
    </source>
</reference>
<organism evidence="7 8">
    <name type="scientific">Streptomyces humicola</name>
    <dbReference type="NCBI Taxonomy" id="2953240"/>
    <lineage>
        <taxon>Bacteria</taxon>
        <taxon>Bacillati</taxon>
        <taxon>Actinomycetota</taxon>
        <taxon>Actinomycetes</taxon>
        <taxon>Kitasatosporales</taxon>
        <taxon>Streptomycetaceae</taxon>
        <taxon>Streptomyces</taxon>
    </lineage>
</organism>
<accession>A0ABT1PXC3</accession>
<keyword evidence="4 5" id="KW-0732">Signal</keyword>
<dbReference type="InterPro" id="IPR030678">
    <property type="entry name" value="Peptide/Ni-bd"/>
</dbReference>
<dbReference type="RefSeq" id="WP_255921222.1">
    <property type="nucleotide sequence ID" value="NZ_JANFNG010000012.1"/>
</dbReference>
<evidence type="ECO:0000256" key="4">
    <source>
        <dbReference type="ARBA" id="ARBA00022729"/>
    </source>
</evidence>
<dbReference type="EMBL" id="JANFNG010000012">
    <property type="protein sequence ID" value="MCQ4082322.1"/>
    <property type="molecule type" value="Genomic_DNA"/>
</dbReference>
<evidence type="ECO:0000313" key="8">
    <source>
        <dbReference type="Proteomes" id="UP001057702"/>
    </source>
</evidence>